<protein>
    <recommendedName>
        <fullName evidence="2">SpaA-like prealbumin fold domain-containing protein</fullName>
    </recommendedName>
</protein>
<dbReference type="GO" id="GO:0005975">
    <property type="term" value="P:carbohydrate metabolic process"/>
    <property type="evidence" value="ECO:0007669"/>
    <property type="project" value="UniProtKB-ARBA"/>
</dbReference>
<sequence>MSIGLAGSAAAQTAGPPSGDNVQPTFVDGNPTCAALLPPDSFLFEYKQEEPVEDATNIPLSFTNADTGQTLMGTLDIDVSNSSQGQVFSFDFDGDFVAIGVFAKGGSGGNLYDYRPTGNADDSLLHAPVNTRNNRFFDLSHISFCIGQVQPGALRIVKNSSKGGLVQTPGAEFSVTGSGYSEKVTDSTTTPNGQVPDEDPETGEICISGLTPGQYTVAETKAPQGYAGDQDTKTATVVSGTNCTDNQPTGQSNGQVTFSDPPLTDLTVHVKGQLNDETKSRITCDGESSGELADPADLSVPGLEPGTYTCTIFIDP</sequence>
<gene>
    <name evidence="3" type="ORF">ADL12_17855</name>
</gene>
<dbReference type="AlphaFoldDB" id="A0A0X3UZN2"/>
<dbReference type="InterPro" id="IPR013783">
    <property type="entry name" value="Ig-like_fold"/>
</dbReference>
<dbReference type="EMBL" id="LLZG01000118">
    <property type="protein sequence ID" value="KUL37983.1"/>
    <property type="molecule type" value="Genomic_DNA"/>
</dbReference>
<evidence type="ECO:0000259" key="2">
    <source>
        <dbReference type="Pfam" id="PF17802"/>
    </source>
</evidence>
<name>A0A0X3UZN2_9ACTN</name>
<comment type="caution">
    <text evidence="3">The sequence shown here is derived from an EMBL/GenBank/DDBJ whole genome shotgun (WGS) entry which is preliminary data.</text>
</comment>
<keyword evidence="4" id="KW-1185">Reference proteome</keyword>
<reference evidence="4" key="1">
    <citation type="submission" date="2015-10" db="EMBL/GenBank/DDBJ databases">
        <authorList>
            <person name="Ju K.-S."/>
            <person name="Doroghazi J.R."/>
            <person name="Metcalf W.W."/>
        </authorList>
    </citation>
    <scope>NUCLEOTIDE SEQUENCE [LARGE SCALE GENOMIC DNA]</scope>
    <source>
        <strain evidence="4">NRRL 3151</strain>
    </source>
</reference>
<dbReference type="Pfam" id="PF17802">
    <property type="entry name" value="SpaA"/>
    <property type="match status" value="1"/>
</dbReference>
<feature type="region of interest" description="Disordered" evidence="1">
    <location>
        <begin position="176"/>
        <end position="201"/>
    </location>
</feature>
<dbReference type="InterPro" id="IPR041033">
    <property type="entry name" value="SpaA_PFL_dom_1"/>
</dbReference>
<organism evidence="3 4">
    <name type="scientific">Streptomyces regalis</name>
    <dbReference type="NCBI Taxonomy" id="68262"/>
    <lineage>
        <taxon>Bacteria</taxon>
        <taxon>Bacillati</taxon>
        <taxon>Actinomycetota</taxon>
        <taxon>Actinomycetes</taxon>
        <taxon>Kitasatosporales</taxon>
        <taxon>Streptomycetaceae</taxon>
        <taxon>Streptomyces</taxon>
    </lineage>
</organism>
<proteinExistence type="predicted"/>
<feature type="region of interest" description="Disordered" evidence="1">
    <location>
        <begin position="1"/>
        <end position="25"/>
    </location>
</feature>
<evidence type="ECO:0000256" key="1">
    <source>
        <dbReference type="SAM" id="MobiDB-lite"/>
    </source>
</evidence>
<dbReference type="Proteomes" id="UP000053923">
    <property type="component" value="Unassembled WGS sequence"/>
</dbReference>
<dbReference type="Gene3D" id="2.60.40.10">
    <property type="entry name" value="Immunoglobulins"/>
    <property type="match status" value="1"/>
</dbReference>
<evidence type="ECO:0000313" key="3">
    <source>
        <dbReference type="EMBL" id="KUL37983.1"/>
    </source>
</evidence>
<evidence type="ECO:0000313" key="4">
    <source>
        <dbReference type="Proteomes" id="UP000053923"/>
    </source>
</evidence>
<feature type="domain" description="SpaA-like prealbumin fold" evidence="2">
    <location>
        <begin position="168"/>
        <end position="238"/>
    </location>
</feature>
<accession>A0A0X3UZN2</accession>